<dbReference type="SMART" id="SM00220">
    <property type="entry name" value="S_TKc"/>
    <property type="match status" value="1"/>
</dbReference>
<dbReference type="EMBL" id="GL349437">
    <property type="protein sequence ID" value="KNC53615.1"/>
    <property type="molecule type" value="Genomic_DNA"/>
</dbReference>
<evidence type="ECO:0000256" key="7">
    <source>
        <dbReference type="SAM" id="MobiDB-lite"/>
    </source>
</evidence>
<protein>
    <recommendedName>
        <fullName evidence="1">non-specific serine/threonine protein kinase</fullName>
        <ecNumber evidence="1">2.7.11.1</ecNumber>
    </recommendedName>
</protein>
<dbReference type="PANTHER" id="PTHR48012">
    <property type="entry name" value="STERILE20-LIKE KINASE, ISOFORM B-RELATED"/>
    <property type="match status" value="1"/>
</dbReference>
<feature type="domain" description="Protein kinase" evidence="8">
    <location>
        <begin position="19"/>
        <end position="274"/>
    </location>
</feature>
<dbReference type="OrthoDB" id="8693905at2759"/>
<keyword evidence="3 4" id="KW-0067">ATP-binding</keyword>
<gene>
    <name evidence="9" type="ORF">AMSG_01325</name>
</gene>
<dbReference type="OMA" id="FQGRHRW"/>
<dbReference type="STRING" id="461836.A0A0L0DMY5"/>
<feature type="binding site" evidence="4">
    <location>
        <position position="48"/>
    </location>
    <ligand>
        <name>ATP</name>
        <dbReference type="ChEBI" id="CHEBI:30616"/>
    </ligand>
</feature>
<evidence type="ECO:0000256" key="5">
    <source>
        <dbReference type="RuleBase" id="RU000304"/>
    </source>
</evidence>
<keyword evidence="10" id="KW-1185">Reference proteome</keyword>
<dbReference type="InterPro" id="IPR011009">
    <property type="entry name" value="Kinase-like_dom_sf"/>
</dbReference>
<evidence type="ECO:0000256" key="1">
    <source>
        <dbReference type="ARBA" id="ARBA00012513"/>
    </source>
</evidence>
<dbReference type="Gene3D" id="1.10.510.10">
    <property type="entry name" value="Transferase(Phosphotransferase) domain 1"/>
    <property type="match status" value="1"/>
</dbReference>
<keyword evidence="6" id="KW-0175">Coiled coil</keyword>
<dbReference type="Proteomes" id="UP000054408">
    <property type="component" value="Unassembled WGS sequence"/>
</dbReference>
<evidence type="ECO:0000256" key="3">
    <source>
        <dbReference type="ARBA" id="ARBA00022840"/>
    </source>
</evidence>
<dbReference type="GO" id="GO:0004674">
    <property type="term" value="F:protein serine/threonine kinase activity"/>
    <property type="evidence" value="ECO:0007669"/>
    <property type="project" value="UniProtKB-KW"/>
</dbReference>
<sequence>MAYFQPYELFSTEDPLKAWEIGDKIGEGSFAVVHKVRNRETREIAAAKIIKSCNTSAIKEIQAEVEVMMRGTSHPNMVTLNATYNRNGKIWIIMEYCGGNSVYGIYQRLRRPFTENMIKFVIRESLQGLDHMHRSGLIHRDIKGANILLTHRGEVKLADFGVAAQLTHSRQRKSTLVGTPYWMAPEVVYDGATYDSKADIWSLGITCIEMAELKPPNSSIDATTAMYLIPNQPSPNFAKPSRFSPEFRDFVRRCLHKNPAKRPSAAELLAHPFLDGAVIDEMQAAVQEVRGAGSKGSWAKAQRELEQAAAKAAAVVAAKAAADLAAQNAADSDAAAASTAATTAAAIASEPALVVPAETRGPAVSAAISAPSKDDLAAQLRSQLAAARAMELDLMQQQQQYQQAQLEAARARRARAQADSDARLAARASAVSSPSAVSSAGLLRERNAFSPRAASSASPKHHSPAKLAHRSAAHASSTQQHFIRM</sequence>
<proteinExistence type="inferred from homology"/>
<keyword evidence="5" id="KW-0723">Serine/threonine-protein kinase</keyword>
<reference evidence="9 10" key="1">
    <citation type="submission" date="2010-05" db="EMBL/GenBank/DDBJ databases">
        <title>The Genome Sequence of Thecamonas trahens ATCC 50062.</title>
        <authorList>
            <consortium name="The Broad Institute Genome Sequencing Platform"/>
            <person name="Russ C."/>
            <person name="Cuomo C."/>
            <person name="Shea T."/>
            <person name="Young S.K."/>
            <person name="Zeng Q."/>
            <person name="Koehrsen M."/>
            <person name="Haas B."/>
            <person name="Borodovsky M."/>
            <person name="Guigo R."/>
            <person name="Alvarado L."/>
            <person name="Berlin A."/>
            <person name="Bochicchio J."/>
            <person name="Borenstein D."/>
            <person name="Chapman S."/>
            <person name="Chen Z."/>
            <person name="Freedman E."/>
            <person name="Gellesch M."/>
            <person name="Goldberg J."/>
            <person name="Griggs A."/>
            <person name="Gujja S."/>
            <person name="Heilman E."/>
            <person name="Heiman D."/>
            <person name="Hepburn T."/>
            <person name="Howarth C."/>
            <person name="Jen D."/>
            <person name="Larson L."/>
            <person name="Mehta T."/>
            <person name="Park D."/>
            <person name="Pearson M."/>
            <person name="Roberts A."/>
            <person name="Saif S."/>
            <person name="Shenoy N."/>
            <person name="Sisk P."/>
            <person name="Stolte C."/>
            <person name="Sykes S."/>
            <person name="Thomson T."/>
            <person name="Walk T."/>
            <person name="White J."/>
            <person name="Yandava C."/>
            <person name="Burger G."/>
            <person name="Gray M.W."/>
            <person name="Holland P.W.H."/>
            <person name="King N."/>
            <person name="Lang F.B.F."/>
            <person name="Roger A.J."/>
            <person name="Ruiz-Trillo I."/>
            <person name="Lander E."/>
            <person name="Nusbaum C."/>
        </authorList>
    </citation>
    <scope>NUCLEOTIDE SEQUENCE [LARGE SCALE GENOMIC DNA]</scope>
    <source>
        <strain evidence="9 10">ATCC 50062</strain>
    </source>
</reference>
<keyword evidence="9" id="KW-0808">Transferase</keyword>
<accession>A0A0L0DMY5</accession>
<evidence type="ECO:0000256" key="2">
    <source>
        <dbReference type="ARBA" id="ARBA00022741"/>
    </source>
</evidence>
<feature type="compositionally biased region" description="Basic residues" evidence="7">
    <location>
        <begin position="459"/>
        <end position="472"/>
    </location>
</feature>
<name>A0A0L0DMY5_THETB</name>
<dbReference type="GO" id="GO:0005524">
    <property type="term" value="F:ATP binding"/>
    <property type="evidence" value="ECO:0007669"/>
    <property type="project" value="UniProtKB-UniRule"/>
</dbReference>
<comment type="similarity">
    <text evidence="5">Belongs to the protein kinase superfamily.</text>
</comment>
<dbReference type="PROSITE" id="PS00108">
    <property type="entry name" value="PROTEIN_KINASE_ST"/>
    <property type="match status" value="1"/>
</dbReference>
<dbReference type="InterPro" id="IPR008271">
    <property type="entry name" value="Ser/Thr_kinase_AS"/>
</dbReference>
<dbReference type="eggNOG" id="KOG0579">
    <property type="taxonomic scope" value="Eukaryota"/>
</dbReference>
<feature type="coiled-coil region" evidence="6">
    <location>
        <begin position="387"/>
        <end position="421"/>
    </location>
</feature>
<dbReference type="FunFam" id="1.10.510.10:FF:000421">
    <property type="entry name" value="Serine/threonine-protein kinase PAK 6"/>
    <property type="match status" value="1"/>
</dbReference>
<evidence type="ECO:0000256" key="6">
    <source>
        <dbReference type="SAM" id="Coils"/>
    </source>
</evidence>
<dbReference type="GO" id="GO:0005737">
    <property type="term" value="C:cytoplasm"/>
    <property type="evidence" value="ECO:0007669"/>
    <property type="project" value="TreeGrafter"/>
</dbReference>
<dbReference type="InterPro" id="IPR017441">
    <property type="entry name" value="Protein_kinase_ATP_BS"/>
</dbReference>
<organism evidence="9 10">
    <name type="scientific">Thecamonas trahens ATCC 50062</name>
    <dbReference type="NCBI Taxonomy" id="461836"/>
    <lineage>
        <taxon>Eukaryota</taxon>
        <taxon>Apusozoa</taxon>
        <taxon>Apusomonadida</taxon>
        <taxon>Apusomonadidae</taxon>
        <taxon>Thecamonas</taxon>
    </lineage>
</organism>
<feature type="compositionally biased region" description="Polar residues" evidence="7">
    <location>
        <begin position="474"/>
        <end position="485"/>
    </location>
</feature>
<dbReference type="RefSeq" id="XP_013761932.1">
    <property type="nucleotide sequence ID" value="XM_013906478.1"/>
</dbReference>
<dbReference type="PROSITE" id="PS00107">
    <property type="entry name" value="PROTEIN_KINASE_ATP"/>
    <property type="match status" value="1"/>
</dbReference>
<dbReference type="Pfam" id="PF00069">
    <property type="entry name" value="Pkinase"/>
    <property type="match status" value="1"/>
</dbReference>
<dbReference type="PROSITE" id="PS50011">
    <property type="entry name" value="PROTEIN_KINASE_DOM"/>
    <property type="match status" value="1"/>
</dbReference>
<dbReference type="InterPro" id="IPR050629">
    <property type="entry name" value="STE20/SPS1-PAK"/>
</dbReference>
<dbReference type="EC" id="2.7.11.1" evidence="1"/>
<dbReference type="PANTHER" id="PTHR48012:SF2">
    <property type="entry name" value="STERILE20-LIKE KINASE, ISOFORM B"/>
    <property type="match status" value="1"/>
</dbReference>
<keyword evidence="2 4" id="KW-0547">Nucleotide-binding</keyword>
<feature type="region of interest" description="Disordered" evidence="7">
    <location>
        <begin position="449"/>
        <end position="485"/>
    </location>
</feature>
<evidence type="ECO:0000313" key="9">
    <source>
        <dbReference type="EMBL" id="KNC53615.1"/>
    </source>
</evidence>
<evidence type="ECO:0000256" key="4">
    <source>
        <dbReference type="PROSITE-ProRule" id="PRU10141"/>
    </source>
</evidence>
<dbReference type="AlphaFoldDB" id="A0A0L0DMY5"/>
<evidence type="ECO:0000259" key="8">
    <source>
        <dbReference type="PROSITE" id="PS50011"/>
    </source>
</evidence>
<dbReference type="InterPro" id="IPR000719">
    <property type="entry name" value="Prot_kinase_dom"/>
</dbReference>
<evidence type="ECO:0000313" key="10">
    <source>
        <dbReference type="Proteomes" id="UP000054408"/>
    </source>
</evidence>
<dbReference type="SUPFAM" id="SSF56112">
    <property type="entry name" value="Protein kinase-like (PK-like)"/>
    <property type="match status" value="1"/>
</dbReference>
<keyword evidence="9" id="KW-0418">Kinase</keyword>
<dbReference type="GeneID" id="25561080"/>